<evidence type="ECO:0008006" key="4">
    <source>
        <dbReference type="Google" id="ProtNLM"/>
    </source>
</evidence>
<reference evidence="3" key="1">
    <citation type="journal article" date="2013" name="Proc. Natl. Acad. Sci. U.S.A.">
        <title>Genome structure and metabolic features in the red seaweed Chondrus crispus shed light on evolution of the Archaeplastida.</title>
        <authorList>
            <person name="Collen J."/>
            <person name="Porcel B."/>
            <person name="Carre W."/>
            <person name="Ball S.G."/>
            <person name="Chaparro C."/>
            <person name="Tonon T."/>
            <person name="Barbeyron T."/>
            <person name="Michel G."/>
            <person name="Noel B."/>
            <person name="Valentin K."/>
            <person name="Elias M."/>
            <person name="Artiguenave F."/>
            <person name="Arun A."/>
            <person name="Aury J.M."/>
            <person name="Barbosa-Neto J.F."/>
            <person name="Bothwell J.H."/>
            <person name="Bouget F.Y."/>
            <person name="Brillet L."/>
            <person name="Cabello-Hurtado F."/>
            <person name="Capella-Gutierrez S."/>
            <person name="Charrier B."/>
            <person name="Cladiere L."/>
            <person name="Cock J.M."/>
            <person name="Coelho S.M."/>
            <person name="Colleoni C."/>
            <person name="Czjzek M."/>
            <person name="Da Silva C."/>
            <person name="Delage L."/>
            <person name="Denoeud F."/>
            <person name="Deschamps P."/>
            <person name="Dittami S.M."/>
            <person name="Gabaldon T."/>
            <person name="Gachon C.M."/>
            <person name="Groisillier A."/>
            <person name="Herve C."/>
            <person name="Jabbari K."/>
            <person name="Katinka M."/>
            <person name="Kloareg B."/>
            <person name="Kowalczyk N."/>
            <person name="Labadie K."/>
            <person name="Leblanc C."/>
            <person name="Lopez P.J."/>
            <person name="McLachlan D.H."/>
            <person name="Meslet-Cladiere L."/>
            <person name="Moustafa A."/>
            <person name="Nehr Z."/>
            <person name="Nyvall Collen P."/>
            <person name="Panaud O."/>
            <person name="Partensky F."/>
            <person name="Poulain J."/>
            <person name="Rensing S.A."/>
            <person name="Rousvoal S."/>
            <person name="Samson G."/>
            <person name="Symeonidi A."/>
            <person name="Weissenbach J."/>
            <person name="Zambounis A."/>
            <person name="Wincker P."/>
            <person name="Boyen C."/>
        </authorList>
    </citation>
    <scope>NUCLEOTIDE SEQUENCE [LARGE SCALE GENOMIC DNA]</scope>
    <source>
        <strain evidence="3">cv. Stackhouse</strain>
    </source>
</reference>
<gene>
    <name evidence="2" type="ORF">CHC_T00002476001</name>
</gene>
<dbReference type="Proteomes" id="UP000012073">
    <property type="component" value="Unassembled WGS sequence"/>
</dbReference>
<dbReference type="RefSeq" id="XP_005713790.1">
    <property type="nucleotide sequence ID" value="XM_005713733.1"/>
</dbReference>
<feature type="compositionally biased region" description="Basic and acidic residues" evidence="1">
    <location>
        <begin position="30"/>
        <end position="41"/>
    </location>
</feature>
<evidence type="ECO:0000313" key="3">
    <source>
        <dbReference type="Proteomes" id="UP000012073"/>
    </source>
</evidence>
<dbReference type="KEGG" id="ccp:CHC_T00002476001"/>
<name>R7Q9C9_CHOCR</name>
<keyword evidence="3" id="KW-1185">Reference proteome</keyword>
<dbReference type="GeneID" id="17321506"/>
<evidence type="ECO:0000313" key="2">
    <source>
        <dbReference type="EMBL" id="CDF33971.1"/>
    </source>
</evidence>
<evidence type="ECO:0000256" key="1">
    <source>
        <dbReference type="SAM" id="MobiDB-lite"/>
    </source>
</evidence>
<organism evidence="2 3">
    <name type="scientific">Chondrus crispus</name>
    <name type="common">Carrageen Irish moss</name>
    <name type="synonym">Polymorpha crispa</name>
    <dbReference type="NCBI Taxonomy" id="2769"/>
    <lineage>
        <taxon>Eukaryota</taxon>
        <taxon>Rhodophyta</taxon>
        <taxon>Florideophyceae</taxon>
        <taxon>Rhodymeniophycidae</taxon>
        <taxon>Gigartinales</taxon>
        <taxon>Gigartinaceae</taxon>
        <taxon>Chondrus</taxon>
    </lineage>
</organism>
<feature type="compositionally biased region" description="Low complexity" evidence="1">
    <location>
        <begin position="11"/>
        <end position="27"/>
    </location>
</feature>
<protein>
    <recommendedName>
        <fullName evidence="4">EF-hand domain-containing protein</fullName>
    </recommendedName>
</protein>
<sequence length="116" mass="13056">MQQMQRETERQYLSQQQQMAQLELARQSQRRGEEESSGRAKELMRMLKVGQVKKGVATEKEGKRVGGALAKAVESGDVGKQGETLDRDEFKAVLQRLLTDRKLFDVVYAHYAGAGV</sequence>
<dbReference type="Gramene" id="CDF33971">
    <property type="protein sequence ID" value="CDF33971"/>
    <property type="gene ID" value="CHC_T00002476001"/>
</dbReference>
<dbReference type="EMBL" id="HG001664">
    <property type="protein sequence ID" value="CDF33971.1"/>
    <property type="molecule type" value="Genomic_DNA"/>
</dbReference>
<feature type="region of interest" description="Disordered" evidence="1">
    <location>
        <begin position="1"/>
        <end position="41"/>
    </location>
</feature>
<proteinExistence type="predicted"/>
<feature type="compositionally biased region" description="Basic and acidic residues" evidence="1">
    <location>
        <begin position="1"/>
        <end position="10"/>
    </location>
</feature>
<accession>R7Q9C9</accession>
<dbReference type="AlphaFoldDB" id="R7Q9C9"/>
<dbReference type="OrthoDB" id="440673at2759"/>